<dbReference type="EMBL" id="LR134289">
    <property type="protein sequence ID" value="VEE07588.1"/>
    <property type="molecule type" value="Genomic_DNA"/>
</dbReference>
<dbReference type="Gene3D" id="3.40.50.720">
    <property type="entry name" value="NAD(P)-binding Rossmann-like Domain"/>
    <property type="match status" value="1"/>
</dbReference>
<dbReference type="Proteomes" id="UP000279227">
    <property type="component" value="Chromosome"/>
</dbReference>
<gene>
    <name evidence="2" type="ORF">NCTC11432_02223</name>
</gene>
<organism evidence="2 3">
    <name type="scientific">Chryseobacterium gleum</name>
    <name type="common">Flavobacterium gleum</name>
    <dbReference type="NCBI Taxonomy" id="250"/>
    <lineage>
        <taxon>Bacteria</taxon>
        <taxon>Pseudomonadati</taxon>
        <taxon>Bacteroidota</taxon>
        <taxon>Flavobacteriia</taxon>
        <taxon>Flavobacteriales</taxon>
        <taxon>Weeksellaceae</taxon>
        <taxon>Chryseobacterium group</taxon>
        <taxon>Chryseobacterium</taxon>
    </lineage>
</organism>
<dbReference type="Pfam" id="PF00899">
    <property type="entry name" value="ThiF"/>
    <property type="match status" value="1"/>
</dbReference>
<evidence type="ECO:0000313" key="2">
    <source>
        <dbReference type="EMBL" id="VEE07588.1"/>
    </source>
</evidence>
<protein>
    <submittedName>
        <fullName evidence="2">Thiamine biosynthesis protein ThiF</fullName>
    </submittedName>
</protein>
<reference evidence="2 3" key="1">
    <citation type="submission" date="2018-12" db="EMBL/GenBank/DDBJ databases">
        <authorList>
            <consortium name="Pathogen Informatics"/>
        </authorList>
    </citation>
    <scope>NUCLEOTIDE SEQUENCE [LARGE SCALE GENOMIC DNA]</scope>
    <source>
        <strain evidence="2 3">NCTC11432</strain>
    </source>
</reference>
<dbReference type="InterPro" id="IPR022500">
    <property type="entry name" value="PRTRC_ThiF"/>
</dbReference>
<feature type="domain" description="THIF-type NAD/FAD binding fold" evidence="1">
    <location>
        <begin position="30"/>
        <end position="226"/>
    </location>
</feature>
<dbReference type="OrthoDB" id="5298642at2"/>
<dbReference type="InterPro" id="IPR035985">
    <property type="entry name" value="Ubiquitin-activating_enz"/>
</dbReference>
<dbReference type="NCBIfam" id="TIGR03736">
    <property type="entry name" value="PRTRC_ThiF"/>
    <property type="match status" value="1"/>
</dbReference>
<dbReference type="STRING" id="525257.HMPREF0204_12230"/>
<evidence type="ECO:0000259" key="1">
    <source>
        <dbReference type="Pfam" id="PF00899"/>
    </source>
</evidence>
<dbReference type="GeneID" id="93020677"/>
<accession>A0A3S4MPZ7</accession>
<name>A0A3S4MPZ7_CHRGE</name>
<dbReference type="InterPro" id="IPR000594">
    <property type="entry name" value="ThiF_NAD_FAD-bd"/>
</dbReference>
<sequence>MNIQNNSIVNNKPRVHFTYSNFIQPTNPISINLIGAGGTGSQMLTALGRINYALNEMDHPGLSVMLWDDDRVEEANLGRQLFAESELGLNKATALINRTNRFFGTAWKAETRKFQRDASDRITSNMTANIFISCVDNVKTRFEIAEVLKTLDDTYIHRNTAKYWMDFGNSKCTGQVLLSTIGDIRQPDSQKYETVSNLAFITDEYGDLLRQSETVDDTPSCSLAEALEKQDLFINSSLAQLGGSLLWNLFRNGMTENRGFFLNLQNFNSQPIKVA</sequence>
<dbReference type="GO" id="GO:0008641">
    <property type="term" value="F:ubiquitin-like modifier activating enzyme activity"/>
    <property type="evidence" value="ECO:0007669"/>
    <property type="project" value="InterPro"/>
</dbReference>
<dbReference type="AlphaFoldDB" id="A0A3S4MPZ7"/>
<dbReference type="CDD" id="cd01483">
    <property type="entry name" value="E1_enzyme_family"/>
    <property type="match status" value="1"/>
</dbReference>
<proteinExistence type="predicted"/>
<dbReference type="KEGG" id="cgle:NCTC11432_02223"/>
<evidence type="ECO:0000313" key="3">
    <source>
        <dbReference type="Proteomes" id="UP000279227"/>
    </source>
</evidence>
<dbReference type="SUPFAM" id="SSF69572">
    <property type="entry name" value="Activating enzymes of the ubiquitin-like proteins"/>
    <property type="match status" value="1"/>
</dbReference>
<dbReference type="RefSeq" id="WP_002977279.1">
    <property type="nucleotide sequence ID" value="NZ_CP068486.1"/>
</dbReference>